<organism evidence="1 2">
    <name type="scientific">Coniosporium apollinis</name>
    <dbReference type="NCBI Taxonomy" id="61459"/>
    <lineage>
        <taxon>Eukaryota</taxon>
        <taxon>Fungi</taxon>
        <taxon>Dikarya</taxon>
        <taxon>Ascomycota</taxon>
        <taxon>Pezizomycotina</taxon>
        <taxon>Dothideomycetes</taxon>
        <taxon>Dothideomycetes incertae sedis</taxon>
        <taxon>Coniosporium</taxon>
    </lineage>
</organism>
<feature type="non-terminal residue" evidence="1">
    <location>
        <position position="394"/>
    </location>
</feature>
<reference evidence="1" key="1">
    <citation type="submission" date="2022-10" db="EMBL/GenBank/DDBJ databases">
        <title>Culturing micro-colonial fungi from biological soil crusts in the Mojave desert and describing Neophaeococcomyces mojavensis, and introducing the new genera and species Taxawa tesnikishii.</title>
        <authorList>
            <person name="Kurbessoian T."/>
            <person name="Stajich J.E."/>
        </authorList>
    </citation>
    <scope>NUCLEOTIDE SEQUENCE</scope>
    <source>
        <strain evidence="1">TK_1</strain>
    </source>
</reference>
<name>A0ABQ9NEC6_9PEZI</name>
<dbReference type="Proteomes" id="UP001172684">
    <property type="component" value="Unassembled WGS sequence"/>
</dbReference>
<comment type="caution">
    <text evidence="1">The sequence shown here is derived from an EMBL/GenBank/DDBJ whole genome shotgun (WGS) entry which is preliminary data.</text>
</comment>
<evidence type="ECO:0008006" key="3">
    <source>
        <dbReference type="Google" id="ProtNLM"/>
    </source>
</evidence>
<gene>
    <name evidence="1" type="ORF">H2201_009270</name>
</gene>
<protein>
    <recommendedName>
        <fullName evidence="3">HNH nuclease domain-containing protein</fullName>
    </recommendedName>
</protein>
<evidence type="ECO:0000313" key="1">
    <source>
        <dbReference type="EMBL" id="KAJ9651578.1"/>
    </source>
</evidence>
<dbReference type="EMBL" id="JAPDRL010000521">
    <property type="protein sequence ID" value="KAJ9651578.1"/>
    <property type="molecule type" value="Genomic_DNA"/>
</dbReference>
<keyword evidence="2" id="KW-1185">Reference proteome</keyword>
<proteinExistence type="predicted"/>
<evidence type="ECO:0000313" key="2">
    <source>
        <dbReference type="Proteomes" id="UP001172684"/>
    </source>
</evidence>
<sequence>MSHNHSASFEQFVLDCKTLYAVDELIRLSTNGARSIHTVTVLDAYSYKPKNGDIPDERCHQLLAQMLKAKKPKVVIRCHIDGYCDSWMGGVELPAVDYKFVQRKVEIDENHTAVVIQSFHPSIAVNNADYRPEFRALLMYHFIAAFAELSRPFRFPDSAEEIRKLCSKKGGKSGPKLEVWQAAVRISKALELRYGDHEESYQIGFVDEREPDFLRRKAKNLDDMYHWLGHLSGTSRTFGALGIARIALFLWKRYFHADPLYEQVKLLSFLRGSQQEGWFPAADHIKFDAKEVSLEERLFQLQLADADSAIPRTSAGKYVDLNVIHELNIEANKLASAALSAFSSEEEAPKDNQTDAMDSSIPFDLAQLVEHRIRLINDCLHYSSITELDGCLRI</sequence>
<accession>A0ABQ9NEC6</accession>